<reference evidence="2" key="1">
    <citation type="submission" date="2016-10" db="EMBL/GenBank/DDBJ databases">
        <authorList>
            <person name="Varghese N."/>
            <person name="Submissions S."/>
        </authorList>
    </citation>
    <scope>NUCLEOTIDE SEQUENCE [LARGE SCALE GENOMIC DNA]</scope>
    <source>
        <strain evidence="2">DSM 20524</strain>
    </source>
</reference>
<evidence type="ECO:0000313" key="1">
    <source>
        <dbReference type="EMBL" id="SES13231.1"/>
    </source>
</evidence>
<proteinExistence type="predicted"/>
<keyword evidence="2" id="KW-1185">Reference proteome</keyword>
<evidence type="ECO:0000313" key="2">
    <source>
        <dbReference type="Proteomes" id="UP000198929"/>
    </source>
</evidence>
<sequence>MTHHPQSEVSSAADVPPAEPDFSWSIVLPSHWQYLSPWENTDELFGYAEDFLQQCGYKNAEDNKTFLRALLERAIHTQAHHSLFLPITKDGVTAAIAAIYVSWRNDANLGASVMAARRAPGLEERSLDNTIQGFPVDLRDTTVQAWIPEGKPDTKDETDSQPLTRAVVAIPQTTWSLDVTGIGTAEDIADVVASTVRQIAFSMRKGEVR</sequence>
<dbReference type="AlphaFoldDB" id="A0A1H9UV52"/>
<gene>
    <name evidence="1" type="ORF">SAMN05661109_01940</name>
</gene>
<dbReference type="EMBL" id="FOGQ01000009">
    <property type="protein sequence ID" value="SES13231.1"/>
    <property type="molecule type" value="Genomic_DNA"/>
</dbReference>
<organism evidence="1 2">
    <name type="scientific">Corynebacterium cystitidis DSM 20524</name>
    <dbReference type="NCBI Taxonomy" id="1121357"/>
    <lineage>
        <taxon>Bacteria</taxon>
        <taxon>Bacillati</taxon>
        <taxon>Actinomycetota</taxon>
        <taxon>Actinomycetes</taxon>
        <taxon>Mycobacteriales</taxon>
        <taxon>Corynebacteriaceae</taxon>
        <taxon>Corynebacterium</taxon>
    </lineage>
</organism>
<dbReference type="Proteomes" id="UP000198929">
    <property type="component" value="Unassembled WGS sequence"/>
</dbReference>
<dbReference type="STRING" id="1121357.SAMN05661109_01940"/>
<dbReference type="RefSeq" id="WP_092259649.1">
    <property type="nucleotide sequence ID" value="NZ_CP047199.1"/>
</dbReference>
<accession>A0A1H9UV52</accession>
<protein>
    <submittedName>
        <fullName evidence="1">Uncharacterized protein</fullName>
    </submittedName>
</protein>
<name>A0A1H9UV52_9CORY</name>